<dbReference type="EMBL" id="JBIYEW010000003">
    <property type="protein sequence ID" value="MFK4639459.1"/>
    <property type="molecule type" value="Genomic_DNA"/>
</dbReference>
<dbReference type="RefSeq" id="WP_404594529.1">
    <property type="nucleotide sequence ID" value="NZ_JBIYEW010000003.1"/>
</dbReference>
<dbReference type="PROSITE" id="PS00798">
    <property type="entry name" value="ALDOKETO_REDUCTASE_1"/>
    <property type="match status" value="1"/>
</dbReference>
<dbReference type="SUPFAM" id="SSF51430">
    <property type="entry name" value="NAD(P)-linked oxidoreductase"/>
    <property type="match status" value="1"/>
</dbReference>
<dbReference type="PANTHER" id="PTHR43827:SF3">
    <property type="entry name" value="NADP-DEPENDENT OXIDOREDUCTASE DOMAIN-CONTAINING PROTEIN"/>
    <property type="match status" value="1"/>
</dbReference>
<gene>
    <name evidence="5" type="ORF">ABIA52_002348</name>
</gene>
<protein>
    <submittedName>
        <fullName evidence="5">2,5-diketo-D-gluconate reductase A</fullName>
        <ecNumber evidence="5">1.1.1.346</ecNumber>
    </submittedName>
</protein>
<keyword evidence="2" id="KW-0521">NADP</keyword>
<sequence>MLAPTLQLANGVAMPVLGLGTWPMDNETTAAAVETAVLNGYRLFDTAESYGNERGVGEGLRRSAIERDKVFVVSKFNKEWHAGDGVSRAFERSAERLGVDYIDLFLIHWPDPAQDRYVEAMAGLAQLLREGRIRSIGTSNFKPSHVRRLLASGLVPHVNQIQLDPEHVRPVLQALHRTHGIITGAYSPLGRGGAFLDHPVVTTAAVKHGKTPSQIVLRWHTQQCIATVAKTANPQRQRENLAIFDFELTTEEIRSINALDTGGPARQDPDHYAH</sequence>
<dbReference type="Pfam" id="PF00248">
    <property type="entry name" value="Aldo_ket_red"/>
    <property type="match status" value="1"/>
</dbReference>
<proteinExistence type="inferred from homology"/>
<evidence type="ECO:0000313" key="5">
    <source>
        <dbReference type="EMBL" id="MFK4639459.1"/>
    </source>
</evidence>
<dbReference type="InterPro" id="IPR023210">
    <property type="entry name" value="NADP_OxRdtase_dom"/>
</dbReference>
<dbReference type="PIRSF" id="PIRSF000097">
    <property type="entry name" value="AKR"/>
    <property type="match status" value="1"/>
</dbReference>
<organism evidence="5 6">
    <name type="scientific">Paenarthrobacter histidinolovorans</name>
    <dbReference type="NCBI Taxonomy" id="43664"/>
    <lineage>
        <taxon>Bacteria</taxon>
        <taxon>Bacillati</taxon>
        <taxon>Actinomycetota</taxon>
        <taxon>Actinomycetes</taxon>
        <taxon>Micrococcales</taxon>
        <taxon>Micrococcaceae</taxon>
        <taxon>Paenarthrobacter</taxon>
    </lineage>
</organism>
<dbReference type="GO" id="GO:0016491">
    <property type="term" value="F:oxidoreductase activity"/>
    <property type="evidence" value="ECO:0007669"/>
    <property type="project" value="UniProtKB-KW"/>
</dbReference>
<feature type="domain" description="NADP-dependent oxidoreductase" evidence="4">
    <location>
        <begin position="17"/>
        <end position="260"/>
    </location>
</feature>
<dbReference type="PANTHER" id="PTHR43827">
    <property type="entry name" value="2,5-DIKETO-D-GLUCONIC ACID REDUCTASE"/>
    <property type="match status" value="1"/>
</dbReference>
<name>A0ABW8N7C0_9MICC</name>
<evidence type="ECO:0000313" key="6">
    <source>
        <dbReference type="Proteomes" id="UP001620520"/>
    </source>
</evidence>
<dbReference type="InterPro" id="IPR020471">
    <property type="entry name" value="AKR"/>
</dbReference>
<dbReference type="InterPro" id="IPR018170">
    <property type="entry name" value="Aldo/ket_reductase_CS"/>
</dbReference>
<evidence type="ECO:0000259" key="4">
    <source>
        <dbReference type="Pfam" id="PF00248"/>
    </source>
</evidence>
<comment type="caution">
    <text evidence="5">The sequence shown here is derived from an EMBL/GenBank/DDBJ whole genome shotgun (WGS) entry which is preliminary data.</text>
</comment>
<dbReference type="Proteomes" id="UP001620520">
    <property type="component" value="Unassembled WGS sequence"/>
</dbReference>
<evidence type="ECO:0000256" key="2">
    <source>
        <dbReference type="ARBA" id="ARBA00022857"/>
    </source>
</evidence>
<evidence type="ECO:0000256" key="3">
    <source>
        <dbReference type="ARBA" id="ARBA00023002"/>
    </source>
</evidence>
<dbReference type="InterPro" id="IPR036812">
    <property type="entry name" value="NAD(P)_OxRdtase_dom_sf"/>
</dbReference>
<keyword evidence="6" id="KW-1185">Reference proteome</keyword>
<dbReference type="EC" id="1.1.1.346" evidence="5"/>
<evidence type="ECO:0000256" key="1">
    <source>
        <dbReference type="ARBA" id="ARBA00007905"/>
    </source>
</evidence>
<comment type="similarity">
    <text evidence="1">Belongs to the aldo/keto reductase family.</text>
</comment>
<accession>A0ABW8N7C0</accession>
<dbReference type="PROSITE" id="PS00063">
    <property type="entry name" value="ALDOKETO_REDUCTASE_3"/>
    <property type="match status" value="1"/>
</dbReference>
<dbReference type="Gene3D" id="3.20.20.100">
    <property type="entry name" value="NADP-dependent oxidoreductase domain"/>
    <property type="match status" value="1"/>
</dbReference>
<reference evidence="5 6" key="1">
    <citation type="submission" date="2024-10" db="EMBL/GenBank/DDBJ databases">
        <title>Novel secondary metabolite-producing bacteria for plant disease control.</title>
        <authorList>
            <person name="Chevrette M."/>
        </authorList>
    </citation>
    <scope>NUCLEOTIDE SEQUENCE [LARGE SCALE GENOMIC DNA]</scope>
    <source>
        <strain evidence="5 6">J30 TE3557</strain>
    </source>
</reference>
<keyword evidence="3 5" id="KW-0560">Oxidoreductase</keyword>
<dbReference type="PRINTS" id="PR00069">
    <property type="entry name" value="ALDKETRDTASE"/>
</dbReference>